<feature type="compositionally biased region" description="Polar residues" evidence="1">
    <location>
        <begin position="236"/>
        <end position="250"/>
    </location>
</feature>
<proteinExistence type="predicted"/>
<dbReference type="AlphaFoldDB" id="A0A8K0E7R5"/>
<sequence length="368" mass="41333">MPGGDKPQYVVMATDRKLPQFTGLPSEPGDLNVDEFILECKRSFKVWGTPKDQQGFLVGRACVGEAKAQVQLLNDANKDDVDIVFVHLREAYADKAPFSALIQAFYARQQLPGESIRQYSLALQTVMRRASDKDVDNKQLPNPDLTLRDKFIAGLRDQALRKDLLKLMREKNGSKFKDVREEALHLSGEYDEEIRSEPTMRVAMQTAERHSSPDSSSLCAQVAQLTAELAAIKGHMSQQGAASQQGTPFRSSYRPGGLPGDKWTPDGRLICRRCGGPGYMALACFSDYNQAESEAESVEGPRFILSKGVARLEKEIEFLQEEARENRQAIRLFLRDRSDENYHPQLARIVGGSEEEYNAAREMEARER</sequence>
<dbReference type="Proteomes" id="UP000838412">
    <property type="component" value="Chromosome 12"/>
</dbReference>
<reference evidence="2" key="1">
    <citation type="submission" date="2022-01" db="EMBL/GenBank/DDBJ databases">
        <authorList>
            <person name="Braso-Vives M."/>
        </authorList>
    </citation>
    <scope>NUCLEOTIDE SEQUENCE</scope>
</reference>
<evidence type="ECO:0000256" key="1">
    <source>
        <dbReference type="SAM" id="MobiDB-lite"/>
    </source>
</evidence>
<gene>
    <name evidence="2" type="primary">Hypp6907</name>
    <name evidence="2" type="ORF">BLAG_LOCUS5904</name>
</gene>
<protein>
    <submittedName>
        <fullName evidence="2">Hypp6907 protein</fullName>
    </submittedName>
</protein>
<feature type="region of interest" description="Disordered" evidence="1">
    <location>
        <begin position="236"/>
        <end position="261"/>
    </location>
</feature>
<name>A0A8K0E7R5_BRALA</name>
<evidence type="ECO:0000313" key="2">
    <source>
        <dbReference type="EMBL" id="CAH1242625.1"/>
    </source>
</evidence>
<dbReference type="EMBL" id="OV696697">
    <property type="protein sequence ID" value="CAH1242625.1"/>
    <property type="molecule type" value="Genomic_DNA"/>
</dbReference>
<dbReference type="OrthoDB" id="10065209at2759"/>
<organism evidence="2 3">
    <name type="scientific">Branchiostoma lanceolatum</name>
    <name type="common">Common lancelet</name>
    <name type="synonym">Amphioxus lanceolatum</name>
    <dbReference type="NCBI Taxonomy" id="7740"/>
    <lineage>
        <taxon>Eukaryota</taxon>
        <taxon>Metazoa</taxon>
        <taxon>Chordata</taxon>
        <taxon>Cephalochordata</taxon>
        <taxon>Leptocardii</taxon>
        <taxon>Amphioxiformes</taxon>
        <taxon>Branchiostomatidae</taxon>
        <taxon>Branchiostoma</taxon>
    </lineage>
</organism>
<keyword evidence="3" id="KW-1185">Reference proteome</keyword>
<accession>A0A8K0E7R5</accession>
<evidence type="ECO:0000313" key="3">
    <source>
        <dbReference type="Proteomes" id="UP000838412"/>
    </source>
</evidence>